<dbReference type="PANTHER" id="PTHR30035:SF3">
    <property type="entry name" value="INTERMEMBRANE PHOSPHOLIPID TRANSPORT SYSTEM LIPOPROTEIN MLAA"/>
    <property type="match status" value="1"/>
</dbReference>
<name>A0AAX1TSG2_9FUSO</name>
<dbReference type="InterPro" id="IPR007428">
    <property type="entry name" value="MlaA"/>
</dbReference>
<dbReference type="KEGG" id="ful:C4N20_12140"/>
<evidence type="ECO:0000256" key="1">
    <source>
        <dbReference type="ARBA" id="ARBA00010634"/>
    </source>
</evidence>
<gene>
    <name evidence="4" type="primary">mlaA</name>
    <name evidence="4" type="ORF">NCTC12112_00988</name>
</gene>
<keyword evidence="2 3" id="KW-0732">Signal</keyword>
<reference evidence="4 5" key="1">
    <citation type="submission" date="2018-06" db="EMBL/GenBank/DDBJ databases">
        <authorList>
            <consortium name="Pathogen Informatics"/>
            <person name="Doyle S."/>
        </authorList>
    </citation>
    <scope>NUCLEOTIDE SEQUENCE [LARGE SCALE GENOMIC DNA]</scope>
    <source>
        <strain evidence="4 5">NCTC12112</strain>
    </source>
</reference>
<dbReference type="GO" id="GO:0120010">
    <property type="term" value="P:intermembrane phospholipid transfer"/>
    <property type="evidence" value="ECO:0007669"/>
    <property type="project" value="TreeGrafter"/>
</dbReference>
<dbReference type="PRINTS" id="PR01805">
    <property type="entry name" value="VACJLIPOPROT"/>
</dbReference>
<comment type="similarity">
    <text evidence="1">Belongs to the MlaA family.</text>
</comment>
<evidence type="ECO:0000256" key="2">
    <source>
        <dbReference type="ARBA" id="ARBA00022729"/>
    </source>
</evidence>
<sequence length="248" mass="28221">MRTNRKLILLLMMILVFTFSIADTNEKPETKTDNSEVAEYFGVYDPWEPLNRRIYYFNYTFDKYVFLPVVDAYNLVTPTFVQKGVKNFFRNTQNITITGNSLLQFKIKKAMRAIGRFSINATLGAGGVFDTASSLGMPKPYEDFGLTLAHYGVGEGPYLILPFLGPSNLRDAVGTGVNTVALGALDPYEAADLFDIDSPEVFALNSVDKRKNTKFRYYASGSPFEYEYLRFFYKKYRKLQSETGVQVF</sequence>
<dbReference type="RefSeq" id="WP_005976726.1">
    <property type="nucleotide sequence ID" value="NZ_BAABXY010000001.1"/>
</dbReference>
<evidence type="ECO:0000313" key="4">
    <source>
        <dbReference type="EMBL" id="SQJ00829.1"/>
    </source>
</evidence>
<dbReference type="PANTHER" id="PTHR30035">
    <property type="entry name" value="LIPOPROTEIN VACJ-RELATED"/>
    <property type="match status" value="1"/>
</dbReference>
<evidence type="ECO:0000256" key="3">
    <source>
        <dbReference type="SAM" id="SignalP"/>
    </source>
</evidence>
<dbReference type="Proteomes" id="UP000249008">
    <property type="component" value="Chromosome 1"/>
</dbReference>
<dbReference type="AlphaFoldDB" id="A0AAX1TSG2"/>
<feature type="signal peptide" evidence="3">
    <location>
        <begin position="1"/>
        <end position="22"/>
    </location>
</feature>
<evidence type="ECO:0000313" key="5">
    <source>
        <dbReference type="Proteomes" id="UP000249008"/>
    </source>
</evidence>
<dbReference type="GeneID" id="78455566"/>
<keyword evidence="4" id="KW-0449">Lipoprotein</keyword>
<accession>A0AAX1TSG2</accession>
<protein>
    <submittedName>
        <fullName evidence="4">Probable phospholipid-binding lipoprotein mlaA</fullName>
    </submittedName>
</protein>
<proteinExistence type="inferred from homology"/>
<dbReference type="Pfam" id="PF04333">
    <property type="entry name" value="MlaA"/>
    <property type="match status" value="1"/>
</dbReference>
<feature type="chain" id="PRO_5043298108" evidence="3">
    <location>
        <begin position="23"/>
        <end position="248"/>
    </location>
</feature>
<organism evidence="4 5">
    <name type="scientific">Fusobacterium ulcerans</name>
    <dbReference type="NCBI Taxonomy" id="861"/>
    <lineage>
        <taxon>Bacteria</taxon>
        <taxon>Fusobacteriati</taxon>
        <taxon>Fusobacteriota</taxon>
        <taxon>Fusobacteriia</taxon>
        <taxon>Fusobacteriales</taxon>
        <taxon>Fusobacteriaceae</taxon>
        <taxon>Fusobacterium</taxon>
    </lineage>
</organism>
<dbReference type="EMBL" id="LS483487">
    <property type="protein sequence ID" value="SQJ00829.1"/>
    <property type="molecule type" value="Genomic_DNA"/>
</dbReference>
<dbReference type="GO" id="GO:0016020">
    <property type="term" value="C:membrane"/>
    <property type="evidence" value="ECO:0007669"/>
    <property type="project" value="InterPro"/>
</dbReference>